<dbReference type="EMBL" id="MU266345">
    <property type="protein sequence ID" value="KAH7929059.1"/>
    <property type="molecule type" value="Genomic_DNA"/>
</dbReference>
<evidence type="ECO:0000313" key="1">
    <source>
        <dbReference type="EMBL" id="KAH7929059.1"/>
    </source>
</evidence>
<organism evidence="1 2">
    <name type="scientific">Leucogyrophana mollusca</name>
    <dbReference type="NCBI Taxonomy" id="85980"/>
    <lineage>
        <taxon>Eukaryota</taxon>
        <taxon>Fungi</taxon>
        <taxon>Dikarya</taxon>
        <taxon>Basidiomycota</taxon>
        <taxon>Agaricomycotina</taxon>
        <taxon>Agaricomycetes</taxon>
        <taxon>Agaricomycetidae</taxon>
        <taxon>Boletales</taxon>
        <taxon>Boletales incertae sedis</taxon>
        <taxon>Leucogyrophana</taxon>
    </lineage>
</organism>
<evidence type="ECO:0000313" key="2">
    <source>
        <dbReference type="Proteomes" id="UP000790709"/>
    </source>
</evidence>
<reference evidence="1" key="1">
    <citation type="journal article" date="2021" name="New Phytol.">
        <title>Evolutionary innovations through gain and loss of genes in the ectomycorrhizal Boletales.</title>
        <authorList>
            <person name="Wu G."/>
            <person name="Miyauchi S."/>
            <person name="Morin E."/>
            <person name="Kuo A."/>
            <person name="Drula E."/>
            <person name="Varga T."/>
            <person name="Kohler A."/>
            <person name="Feng B."/>
            <person name="Cao Y."/>
            <person name="Lipzen A."/>
            <person name="Daum C."/>
            <person name="Hundley H."/>
            <person name="Pangilinan J."/>
            <person name="Johnson J."/>
            <person name="Barry K."/>
            <person name="LaButti K."/>
            <person name="Ng V."/>
            <person name="Ahrendt S."/>
            <person name="Min B."/>
            <person name="Choi I.G."/>
            <person name="Park H."/>
            <person name="Plett J.M."/>
            <person name="Magnuson J."/>
            <person name="Spatafora J.W."/>
            <person name="Nagy L.G."/>
            <person name="Henrissat B."/>
            <person name="Grigoriev I.V."/>
            <person name="Yang Z.L."/>
            <person name="Xu J."/>
            <person name="Martin F.M."/>
        </authorList>
    </citation>
    <scope>NUCLEOTIDE SEQUENCE</scope>
    <source>
        <strain evidence="1">KUC20120723A-06</strain>
    </source>
</reference>
<accession>A0ACB8BUH9</accession>
<comment type="caution">
    <text evidence="1">The sequence shown here is derived from an EMBL/GenBank/DDBJ whole genome shotgun (WGS) entry which is preliminary data.</text>
</comment>
<protein>
    <submittedName>
        <fullName evidence="1">Alpha/beta-hydrolase</fullName>
    </submittedName>
</protein>
<gene>
    <name evidence="1" type="ORF">BV22DRAFT_1102647</name>
</gene>
<proteinExistence type="predicted"/>
<name>A0ACB8BUH9_9AGAM</name>
<sequence>MVHELRYQPFRGLYLTYQLFTTTLVRFPLWFLLSLPKSWRPRASWTLKRCLQVRLIRHLSGINDKVGPPSGGTNHLAIHDGPGVKALWINPVPELIYGELLEWASTMGVEPIRIPGYWIDREGLDIPVGDPLQQGEKILYRIHGGGFVGLSAHPTDPSTGISRALMQFCAQFKRTFTIEYRLSKAAPYSASNPFPAALFDSLAGYNYLTNVMGINPSDIIVEGDSAGGNLALALVRYLVESQNNPENNLPAPPGGVILLSPWIDLSVSHETPGSSMLSFAGSDTLGTGLNGRKSYPKIAYLGALGNEAAESNRFISPASLHCEARFLGFPRTFINAGGAELLVDQIRTLRKKMAVDMGEGAGAGQVTYYEAPDGVHVYPAFDFHEPERSEAYTAIAEWVASV</sequence>
<dbReference type="Proteomes" id="UP000790709">
    <property type="component" value="Unassembled WGS sequence"/>
</dbReference>
<keyword evidence="2" id="KW-1185">Reference proteome</keyword>